<evidence type="ECO:0000256" key="1">
    <source>
        <dbReference type="SAM" id="SignalP"/>
    </source>
</evidence>
<evidence type="ECO:0000313" key="2">
    <source>
        <dbReference type="EMBL" id="GIH07846.1"/>
    </source>
</evidence>
<protein>
    <recommendedName>
        <fullName evidence="4">Secreted protein</fullName>
    </recommendedName>
</protein>
<proteinExistence type="predicted"/>
<feature type="signal peptide" evidence="1">
    <location>
        <begin position="1"/>
        <end position="30"/>
    </location>
</feature>
<keyword evidence="1" id="KW-0732">Signal</keyword>
<dbReference type="Proteomes" id="UP000612899">
    <property type="component" value="Unassembled WGS sequence"/>
</dbReference>
<name>A0A8J3QC32_9ACTN</name>
<keyword evidence="3" id="KW-1185">Reference proteome</keyword>
<comment type="caution">
    <text evidence="2">The sequence shown here is derived from an EMBL/GenBank/DDBJ whole genome shotgun (WGS) entry which is preliminary data.</text>
</comment>
<reference evidence="2" key="1">
    <citation type="submission" date="2021-01" db="EMBL/GenBank/DDBJ databases">
        <title>Whole genome shotgun sequence of Rhizocola hellebori NBRC 109834.</title>
        <authorList>
            <person name="Komaki H."/>
            <person name="Tamura T."/>
        </authorList>
    </citation>
    <scope>NUCLEOTIDE SEQUENCE</scope>
    <source>
        <strain evidence="2">NBRC 109834</strain>
    </source>
</reference>
<evidence type="ECO:0000313" key="3">
    <source>
        <dbReference type="Proteomes" id="UP000612899"/>
    </source>
</evidence>
<organism evidence="2 3">
    <name type="scientific">Rhizocola hellebori</name>
    <dbReference type="NCBI Taxonomy" id="1392758"/>
    <lineage>
        <taxon>Bacteria</taxon>
        <taxon>Bacillati</taxon>
        <taxon>Actinomycetota</taxon>
        <taxon>Actinomycetes</taxon>
        <taxon>Micromonosporales</taxon>
        <taxon>Micromonosporaceae</taxon>
        <taxon>Rhizocola</taxon>
    </lineage>
</organism>
<evidence type="ECO:0008006" key="4">
    <source>
        <dbReference type="Google" id="ProtNLM"/>
    </source>
</evidence>
<sequence length="138" mass="15204">MVVRNALTRVCAVAALAIMALLGSGEAAFAASSNAVTYTDKTRAGEAWFNRSAASHGGHAWFDLYDAKCDNHEVYIEYITIQDGTVADQKTFYNDGGCTTTWGKNLDSGHFAIQYRVCVDDKWWPVVDTCSGWKYDTN</sequence>
<dbReference type="AlphaFoldDB" id="A0A8J3QC32"/>
<dbReference type="EMBL" id="BONY01000041">
    <property type="protein sequence ID" value="GIH07846.1"/>
    <property type="molecule type" value="Genomic_DNA"/>
</dbReference>
<feature type="chain" id="PRO_5035163847" description="Secreted protein" evidence="1">
    <location>
        <begin position="31"/>
        <end position="138"/>
    </location>
</feature>
<accession>A0A8J3QC32</accession>
<gene>
    <name evidence="2" type="ORF">Rhe02_59130</name>
</gene>